<feature type="chain" id="PRO_5038503160" description="Lipoprotein" evidence="1">
    <location>
        <begin position="24"/>
        <end position="289"/>
    </location>
</feature>
<feature type="signal peptide" evidence="1">
    <location>
        <begin position="1"/>
        <end position="23"/>
    </location>
</feature>
<keyword evidence="3" id="KW-1185">Reference proteome</keyword>
<dbReference type="EMBL" id="CP034550">
    <property type="protein sequence ID" value="QFZ22366.1"/>
    <property type="molecule type" value="Genomic_DNA"/>
</dbReference>
<dbReference type="RefSeq" id="WP_153278699.1">
    <property type="nucleotide sequence ID" value="NZ_CP034550.1"/>
</dbReference>
<dbReference type="PROSITE" id="PS51257">
    <property type="entry name" value="PROKAR_LIPOPROTEIN"/>
    <property type="match status" value="1"/>
</dbReference>
<dbReference type="AlphaFoldDB" id="A0A5Q0H814"/>
<accession>A0A5Q0H814</accession>
<gene>
    <name evidence="2" type="ORF">EKG83_37525</name>
</gene>
<dbReference type="PANTHER" id="PTHR39335">
    <property type="entry name" value="BLL4220 PROTEIN"/>
    <property type="match status" value="1"/>
</dbReference>
<evidence type="ECO:0008006" key="4">
    <source>
        <dbReference type="Google" id="ProtNLM"/>
    </source>
</evidence>
<dbReference type="Pfam" id="PF03640">
    <property type="entry name" value="Lipoprotein_15"/>
    <property type="match status" value="4"/>
</dbReference>
<proteinExistence type="predicted"/>
<dbReference type="GO" id="GO:0043448">
    <property type="term" value="P:alkane catabolic process"/>
    <property type="evidence" value="ECO:0007669"/>
    <property type="project" value="TreeGrafter"/>
</dbReference>
<dbReference type="Proteomes" id="UP000325787">
    <property type="component" value="Chromosome"/>
</dbReference>
<organism evidence="2 3">
    <name type="scientific">Saccharothrix syringae</name>
    <name type="common">Nocardiopsis syringae</name>
    <dbReference type="NCBI Taxonomy" id="103733"/>
    <lineage>
        <taxon>Bacteria</taxon>
        <taxon>Bacillati</taxon>
        <taxon>Actinomycetota</taxon>
        <taxon>Actinomycetes</taxon>
        <taxon>Pseudonocardiales</taxon>
        <taxon>Pseudonocardiaceae</taxon>
        <taxon>Saccharothrix</taxon>
    </lineage>
</organism>
<evidence type="ECO:0000313" key="3">
    <source>
        <dbReference type="Proteomes" id="UP000325787"/>
    </source>
</evidence>
<keyword evidence="1" id="KW-0732">Signal</keyword>
<sequence>MTRTRAVALATTALLGALLGACGQPGRPGAAVPAGPDRVAAAAGGEIVPGAPELTTAVVPDLGTVLADGDGLTLYRSDRDTNDPPTSTCDGDCARRWPPALADSVDVRSQGVDQALLGTLDRPDGTRQVTVAGWPVYHFAADTAPGRAGGQGADGTWFAAAPNGRKALPPTADLALATASVGALGTVLTDRTGMTLYRSERDTTDPPTSTCEDACALRWPPLLVGSPDFGVQGVDRSLVGTTTRADGRLQVTVAGRPLYLFAGDRLCGDAGGQGLDGVWFAARTDGSRA</sequence>
<dbReference type="PANTHER" id="PTHR39335:SF1">
    <property type="entry name" value="BLL4220 PROTEIN"/>
    <property type="match status" value="1"/>
</dbReference>
<dbReference type="KEGG" id="ssyi:EKG83_37525"/>
<reference evidence="3" key="1">
    <citation type="journal article" date="2021" name="Curr. Microbiol.">
        <title>Complete genome of nocamycin-producing strain Saccharothrix syringae NRRL B-16468 reveals the biosynthetic potential for secondary metabolites.</title>
        <authorList>
            <person name="Mo X."/>
            <person name="Yang S."/>
        </authorList>
    </citation>
    <scope>NUCLEOTIDE SEQUENCE [LARGE SCALE GENOMIC DNA]</scope>
    <source>
        <strain evidence="3">ATCC 51364 / DSM 43886 / JCM 6844 / KCTC 9398 / NBRC 14523 / NRRL B-16468 / INA 2240</strain>
    </source>
</reference>
<name>A0A5Q0H814_SACSY</name>
<evidence type="ECO:0000256" key="1">
    <source>
        <dbReference type="SAM" id="SignalP"/>
    </source>
</evidence>
<protein>
    <recommendedName>
        <fullName evidence="4">Lipoprotein</fullName>
    </recommendedName>
</protein>
<evidence type="ECO:0000313" key="2">
    <source>
        <dbReference type="EMBL" id="QFZ22366.1"/>
    </source>
</evidence>
<dbReference type="InterPro" id="IPR005297">
    <property type="entry name" value="Lipoprotein_repeat"/>
</dbReference>